<keyword evidence="2" id="KW-1185">Reference proteome</keyword>
<organism evidence="1 2">
    <name type="scientific">Allocatelliglobosispora scoriae</name>
    <dbReference type="NCBI Taxonomy" id="643052"/>
    <lineage>
        <taxon>Bacteria</taxon>
        <taxon>Bacillati</taxon>
        <taxon>Actinomycetota</taxon>
        <taxon>Actinomycetes</taxon>
        <taxon>Micromonosporales</taxon>
        <taxon>Micromonosporaceae</taxon>
        <taxon>Allocatelliglobosispora</taxon>
    </lineage>
</organism>
<dbReference type="EMBL" id="JACHMN010000003">
    <property type="protein sequence ID" value="MBB5874198.1"/>
    <property type="molecule type" value="Genomic_DNA"/>
</dbReference>
<reference evidence="1 2" key="1">
    <citation type="submission" date="2020-08" db="EMBL/GenBank/DDBJ databases">
        <title>Sequencing the genomes of 1000 actinobacteria strains.</title>
        <authorList>
            <person name="Klenk H.-P."/>
        </authorList>
    </citation>
    <scope>NUCLEOTIDE SEQUENCE [LARGE SCALE GENOMIC DNA]</scope>
    <source>
        <strain evidence="1 2">DSM 45362</strain>
    </source>
</reference>
<dbReference type="AlphaFoldDB" id="A0A841C359"/>
<dbReference type="Proteomes" id="UP000587527">
    <property type="component" value="Unassembled WGS sequence"/>
</dbReference>
<comment type="caution">
    <text evidence="1">The sequence shown here is derived from an EMBL/GenBank/DDBJ whole genome shotgun (WGS) entry which is preliminary data.</text>
</comment>
<accession>A0A841C359</accession>
<sequence length="113" mass="12009">MATVNADAIHTLATKIEALKTTYVTTSLTKVGEVALLPGDFPDGTALKTHVTDRMTELKTALTNIGKAMDDIKAKLDLVANKYAETGDHTAEIAEYLSQLVTSLGTDLPGFEA</sequence>
<name>A0A841C359_9ACTN</name>
<gene>
    <name evidence="1" type="ORF">F4553_007632</name>
</gene>
<protein>
    <submittedName>
        <fullName evidence="1">Uncharacterized protein</fullName>
    </submittedName>
</protein>
<proteinExistence type="predicted"/>
<evidence type="ECO:0000313" key="2">
    <source>
        <dbReference type="Proteomes" id="UP000587527"/>
    </source>
</evidence>
<dbReference type="RefSeq" id="WP_184846127.1">
    <property type="nucleotide sequence ID" value="NZ_JACHMN010000003.1"/>
</dbReference>
<evidence type="ECO:0000313" key="1">
    <source>
        <dbReference type="EMBL" id="MBB5874198.1"/>
    </source>
</evidence>